<dbReference type="AlphaFoldDB" id="A0A8M1FUQ5"/>
<dbReference type="GO" id="GO:0003712">
    <property type="term" value="F:transcription coregulator activity"/>
    <property type="evidence" value="ECO:0007669"/>
    <property type="project" value="TreeGrafter"/>
</dbReference>
<evidence type="ECO:0000313" key="2">
    <source>
        <dbReference type="Proteomes" id="UP000261680"/>
    </source>
</evidence>
<name>A0A8M1FUQ5_URSMA</name>
<dbReference type="GO" id="GO:0005667">
    <property type="term" value="C:transcription regulator complex"/>
    <property type="evidence" value="ECO:0007669"/>
    <property type="project" value="TreeGrafter"/>
</dbReference>
<dbReference type="OrthoDB" id="10038194at2759"/>
<evidence type="ECO:0000256" key="1">
    <source>
        <dbReference type="SAM" id="MobiDB-lite"/>
    </source>
</evidence>
<dbReference type="PANTHER" id="PTHR22654:SF2">
    <property type="entry name" value="G PROTEIN PATHWAY SUPPRESSOR 2"/>
    <property type="match status" value="1"/>
</dbReference>
<evidence type="ECO:0000313" key="3">
    <source>
        <dbReference type="RefSeq" id="XP_040485872.1"/>
    </source>
</evidence>
<dbReference type="InterPro" id="IPR026094">
    <property type="entry name" value="GPS2"/>
</dbReference>
<gene>
    <name evidence="3" type="primary">GPS2</name>
</gene>
<dbReference type="GeneID" id="121102614"/>
<feature type="region of interest" description="Disordered" evidence="1">
    <location>
        <begin position="26"/>
        <end position="65"/>
    </location>
</feature>
<reference evidence="3" key="1">
    <citation type="submission" date="2025-08" db="UniProtKB">
        <authorList>
            <consortium name="RefSeq"/>
        </authorList>
    </citation>
    <scope>IDENTIFICATION</scope>
    <source>
        <tissue evidence="3">Whole blood</tissue>
    </source>
</reference>
<dbReference type="KEGG" id="umr:121102614"/>
<dbReference type="GO" id="GO:0006357">
    <property type="term" value="P:regulation of transcription by RNA polymerase II"/>
    <property type="evidence" value="ECO:0007669"/>
    <property type="project" value="TreeGrafter"/>
</dbReference>
<feature type="region of interest" description="Disordered" evidence="1">
    <location>
        <begin position="176"/>
        <end position="208"/>
    </location>
</feature>
<dbReference type="Proteomes" id="UP000261680">
    <property type="component" value="Unplaced"/>
</dbReference>
<dbReference type="RefSeq" id="XP_040485872.1">
    <property type="nucleotide sequence ID" value="XM_040629938.1"/>
</dbReference>
<organism evidence="2 3">
    <name type="scientific">Ursus maritimus</name>
    <name type="common">Polar bear</name>
    <name type="synonym">Thalarctos maritimus</name>
    <dbReference type="NCBI Taxonomy" id="29073"/>
    <lineage>
        <taxon>Eukaryota</taxon>
        <taxon>Metazoa</taxon>
        <taxon>Chordata</taxon>
        <taxon>Craniata</taxon>
        <taxon>Vertebrata</taxon>
        <taxon>Euteleostomi</taxon>
        <taxon>Mammalia</taxon>
        <taxon>Eutheria</taxon>
        <taxon>Laurasiatheria</taxon>
        <taxon>Carnivora</taxon>
        <taxon>Caniformia</taxon>
        <taxon>Ursidae</taxon>
        <taxon>Ursus</taxon>
    </lineage>
</organism>
<accession>A0A8M1FUQ5</accession>
<proteinExistence type="predicted"/>
<dbReference type="PANTHER" id="PTHR22654">
    <property type="entry name" value="G PROTEIN PATHWAY SUPPRESSOR 2"/>
    <property type="match status" value="1"/>
</dbReference>
<keyword evidence="2" id="KW-1185">Reference proteome</keyword>
<dbReference type="CTD" id="2874"/>
<dbReference type="Pfam" id="PF15991">
    <property type="entry name" value="G_path_suppress"/>
    <property type="match status" value="1"/>
</dbReference>
<sequence length="402" mass="44783">MPALLERPKLSNAMARALHRHIMMERERKRQEEEEVDKMMEQKMKEEQERRKKKEMEERMSLEETKEQILKLQEKLLALQEEKHQLFLQLKKVLHEEEKRRRKEQSDLTTLTSAAYPQSLTVHTGTHLLSMQGSPGGHSRPGTLMAADRAKQMFGPQVLTTRHYVGSAAAFAGTPEHGQFQGSPGGAYGTAQPPPHYGPTQPAYSPSQQLRAPSAFPAVQYLSQPQPQPYAVHGHFQPAQTEADGTRQPADRFLRLLLPAPHASPSSASSPWTPCLSPAPCADAASRKVGLCSYQPAWPSAPLHPAQPEPTILPQVIIRFYLQAHPQPLPRVRAPGVYQSNKIYLPPPLAAVLPPSLAVWRVQGGGQVPGGQWVGNELSSKVQRPWFLTLHSSLTHLIQRSN</sequence>
<protein>
    <submittedName>
        <fullName evidence="3">G protein pathway suppressor 2 isoform X1</fullName>
    </submittedName>
</protein>